<comment type="function">
    <text evidence="2 9 11">Excises uracil residues from the DNA which can arise as a result of misincorporation of dUMP residues by DNA polymerase or due to deamination of cytosine.</text>
</comment>
<keyword evidence="9" id="KW-0963">Cytoplasm</keyword>
<dbReference type="InterPro" id="IPR036895">
    <property type="entry name" value="Uracil-DNA_glycosylase-like_sf"/>
</dbReference>
<evidence type="ECO:0000256" key="6">
    <source>
        <dbReference type="ARBA" id="ARBA00022763"/>
    </source>
</evidence>
<evidence type="ECO:0000256" key="8">
    <source>
        <dbReference type="ARBA" id="ARBA00023204"/>
    </source>
</evidence>
<evidence type="ECO:0000256" key="2">
    <source>
        <dbReference type="ARBA" id="ARBA00002631"/>
    </source>
</evidence>
<dbReference type="SMART" id="SM00987">
    <property type="entry name" value="UreE_C"/>
    <property type="match status" value="1"/>
</dbReference>
<evidence type="ECO:0000256" key="1">
    <source>
        <dbReference type="ARBA" id="ARBA00001400"/>
    </source>
</evidence>
<dbReference type="EMBL" id="JACRUM010000002">
    <property type="protein sequence ID" value="MBC5863117.1"/>
    <property type="molecule type" value="Genomic_DNA"/>
</dbReference>
<comment type="catalytic activity">
    <reaction evidence="1 9 11">
        <text>Hydrolyzes single-stranded DNA or mismatched double-stranded DNA and polynucleotides, releasing free uracil.</text>
        <dbReference type="EC" id="3.2.2.27"/>
    </reaction>
</comment>
<keyword evidence="13" id="KW-0326">Glycosidase</keyword>
<evidence type="ECO:0000313" key="14">
    <source>
        <dbReference type="Proteomes" id="UP000621670"/>
    </source>
</evidence>
<dbReference type="CDD" id="cd10027">
    <property type="entry name" value="UDG-F1-like"/>
    <property type="match status" value="1"/>
</dbReference>
<dbReference type="NCBIfam" id="NF003588">
    <property type="entry name" value="PRK05254.1-1"/>
    <property type="match status" value="1"/>
</dbReference>
<dbReference type="RefSeq" id="WP_166134584.1">
    <property type="nucleotide sequence ID" value="NZ_JACRUM010000002.1"/>
</dbReference>
<dbReference type="PANTHER" id="PTHR11264:SF0">
    <property type="entry name" value="URACIL-DNA GLYCOSYLASE"/>
    <property type="match status" value="1"/>
</dbReference>
<keyword evidence="8 9" id="KW-0234">DNA repair</keyword>
<comment type="caution">
    <text evidence="13">The sequence shown here is derived from an EMBL/GenBank/DDBJ whole genome shotgun (WGS) entry which is preliminary data.</text>
</comment>
<dbReference type="SMART" id="SM00986">
    <property type="entry name" value="UDG"/>
    <property type="match status" value="1"/>
</dbReference>
<keyword evidence="14" id="KW-1185">Reference proteome</keyword>
<accession>A0ABR7JF39</accession>
<feature type="active site" description="Proton acceptor" evidence="9 10">
    <location>
        <position position="65"/>
    </location>
</feature>
<keyword evidence="7 9" id="KW-0378">Hydrolase</keyword>
<dbReference type="SUPFAM" id="SSF52141">
    <property type="entry name" value="Uracil-DNA glycosylase-like"/>
    <property type="match status" value="1"/>
</dbReference>
<evidence type="ECO:0000256" key="3">
    <source>
        <dbReference type="ARBA" id="ARBA00008184"/>
    </source>
</evidence>
<evidence type="ECO:0000256" key="7">
    <source>
        <dbReference type="ARBA" id="ARBA00022801"/>
    </source>
</evidence>
<sequence length="229" mass="25664">MIPNLQPSWQAILEEELKKPYVAALQEAVAQEYAQYTCYPPQELIFEALNQCSFEDVKVVIIGQDPYHGAGEANGLCFSVSYGVAIPPSLRNIFRELNDDLGEILLPSSGNLLAWAKQGVLLLNATLTVRKDSANSHKHLPWQEFTTAIIERINAEKQDVVFLLWGGFAQKKGKLIDRKKHLVLESGHPSPLSANQGKWFGNKHFSQVNAYLKAKDKEPINWVLNGNVR</sequence>
<proteinExistence type="inferred from homology"/>
<evidence type="ECO:0000256" key="10">
    <source>
        <dbReference type="PROSITE-ProRule" id="PRU10072"/>
    </source>
</evidence>
<gene>
    <name evidence="9 13" type="primary">ung</name>
    <name evidence="13" type="ORF">H8R26_06745</name>
</gene>
<dbReference type="PANTHER" id="PTHR11264">
    <property type="entry name" value="URACIL-DNA GLYCOSYLASE"/>
    <property type="match status" value="1"/>
</dbReference>
<evidence type="ECO:0000256" key="5">
    <source>
        <dbReference type="ARBA" id="ARBA00018429"/>
    </source>
</evidence>
<dbReference type="Proteomes" id="UP000621670">
    <property type="component" value="Unassembled WGS sequence"/>
</dbReference>
<evidence type="ECO:0000256" key="4">
    <source>
        <dbReference type="ARBA" id="ARBA00012030"/>
    </source>
</evidence>
<dbReference type="InterPro" id="IPR018085">
    <property type="entry name" value="Ura-DNA_Glyclase_AS"/>
</dbReference>
<evidence type="ECO:0000313" key="13">
    <source>
        <dbReference type="EMBL" id="MBC5863117.1"/>
    </source>
</evidence>
<dbReference type="PROSITE" id="PS00130">
    <property type="entry name" value="U_DNA_GLYCOSYLASE"/>
    <property type="match status" value="1"/>
</dbReference>
<evidence type="ECO:0000256" key="11">
    <source>
        <dbReference type="RuleBase" id="RU003780"/>
    </source>
</evidence>
<evidence type="ECO:0000259" key="12">
    <source>
        <dbReference type="SMART" id="SM00986"/>
    </source>
</evidence>
<dbReference type="NCBIfam" id="NF003589">
    <property type="entry name" value="PRK05254.1-2"/>
    <property type="match status" value="1"/>
</dbReference>
<protein>
    <recommendedName>
        <fullName evidence="5 9">Uracil-DNA glycosylase</fullName>
        <shortName evidence="9">UDG</shortName>
        <ecNumber evidence="4 9">3.2.2.27</ecNumber>
    </recommendedName>
</protein>
<evidence type="ECO:0000256" key="9">
    <source>
        <dbReference type="HAMAP-Rule" id="MF_00148"/>
    </source>
</evidence>
<dbReference type="NCBIfam" id="NF003591">
    <property type="entry name" value="PRK05254.1-4"/>
    <property type="match status" value="1"/>
</dbReference>
<reference evidence="13 14" key="1">
    <citation type="submission" date="2020-08" db="EMBL/GenBank/DDBJ databases">
        <title>Description of novel Flavobacterium F-400 isolate.</title>
        <authorList>
            <person name="Saticioglu I."/>
            <person name="Duman M."/>
            <person name="Altun S."/>
        </authorList>
    </citation>
    <scope>NUCLEOTIDE SEQUENCE [LARGE SCALE GENOMIC DNA]</scope>
    <source>
        <strain evidence="13 14">F-400</strain>
    </source>
</reference>
<dbReference type="Gene3D" id="3.40.470.10">
    <property type="entry name" value="Uracil-DNA glycosylase-like domain"/>
    <property type="match status" value="1"/>
</dbReference>
<dbReference type="NCBIfam" id="NF003592">
    <property type="entry name" value="PRK05254.1-5"/>
    <property type="match status" value="1"/>
</dbReference>
<comment type="similarity">
    <text evidence="3 9 11">Belongs to the uracil-DNA glycosylase (UDG) superfamily. UNG family.</text>
</comment>
<comment type="subcellular location">
    <subcellularLocation>
        <location evidence="9">Cytoplasm</location>
    </subcellularLocation>
</comment>
<name>A0ABR7JF39_9FLAO</name>
<dbReference type="InterPro" id="IPR005122">
    <property type="entry name" value="Uracil-DNA_glycosylase-like"/>
</dbReference>
<organism evidence="13 14">
    <name type="scientific">Flavobacterium turcicum</name>
    <dbReference type="NCBI Taxonomy" id="2764718"/>
    <lineage>
        <taxon>Bacteria</taxon>
        <taxon>Pseudomonadati</taxon>
        <taxon>Bacteroidota</taxon>
        <taxon>Flavobacteriia</taxon>
        <taxon>Flavobacteriales</taxon>
        <taxon>Flavobacteriaceae</taxon>
        <taxon>Flavobacterium</taxon>
    </lineage>
</organism>
<dbReference type="Pfam" id="PF03167">
    <property type="entry name" value="UDG"/>
    <property type="match status" value="1"/>
</dbReference>
<keyword evidence="6 9" id="KW-0227">DNA damage</keyword>
<dbReference type="InterPro" id="IPR002043">
    <property type="entry name" value="UDG_fam1"/>
</dbReference>
<dbReference type="NCBIfam" id="TIGR00628">
    <property type="entry name" value="ung"/>
    <property type="match status" value="1"/>
</dbReference>
<dbReference type="GO" id="GO:0004844">
    <property type="term" value="F:uracil DNA N-glycosylase activity"/>
    <property type="evidence" value="ECO:0007669"/>
    <property type="project" value="UniProtKB-EC"/>
</dbReference>
<dbReference type="EC" id="3.2.2.27" evidence="4 9"/>
<dbReference type="HAMAP" id="MF_00148">
    <property type="entry name" value="UDG"/>
    <property type="match status" value="1"/>
</dbReference>
<feature type="domain" description="Uracil-DNA glycosylase-like" evidence="12">
    <location>
        <begin position="50"/>
        <end position="212"/>
    </location>
</feature>